<sequence length="179" mass="18381">MDEVRTLSRRKPTGRTAGMRSAAAALLLAAACSADPARFPAEPLDPRGAGACALLDGAALAELELPARGEAGTDGGGDSCVWTGDDRRLWVVLYTGPEAYGDFLAEAERFGFRLEEFAGLPSYERASTGPPAFAVALASDARMTVAAEADPSAGAGRAAALRDEAAERIIAGLRGGPES</sequence>
<dbReference type="PROSITE" id="PS51257">
    <property type="entry name" value="PROKAR_LIPOPROTEIN"/>
    <property type="match status" value="1"/>
</dbReference>
<dbReference type="RefSeq" id="WP_146159457.1">
    <property type="nucleotide sequence ID" value="NZ_PVZC01000004.1"/>
</dbReference>
<accession>A0A2T0Q4J0</accession>
<reference evidence="1 2" key="1">
    <citation type="submission" date="2018-03" db="EMBL/GenBank/DDBJ databases">
        <title>Genomic Encyclopedia of Archaeal and Bacterial Type Strains, Phase II (KMG-II): from individual species to whole genera.</title>
        <authorList>
            <person name="Goeker M."/>
        </authorList>
    </citation>
    <scope>NUCLEOTIDE SEQUENCE [LARGE SCALE GENOMIC DNA]</scope>
    <source>
        <strain evidence="1 2">DSM 45601</strain>
    </source>
</reference>
<evidence type="ECO:0000313" key="2">
    <source>
        <dbReference type="Proteomes" id="UP000237846"/>
    </source>
</evidence>
<dbReference type="AlphaFoldDB" id="A0A2T0Q4J0"/>
<gene>
    <name evidence="1" type="ORF">CLV72_104291</name>
</gene>
<organism evidence="1 2">
    <name type="scientific">Allonocardiopsis opalescens</name>
    <dbReference type="NCBI Taxonomy" id="1144618"/>
    <lineage>
        <taxon>Bacteria</taxon>
        <taxon>Bacillati</taxon>
        <taxon>Actinomycetota</taxon>
        <taxon>Actinomycetes</taxon>
        <taxon>Streptosporangiales</taxon>
        <taxon>Allonocardiopsis</taxon>
    </lineage>
</organism>
<evidence type="ECO:0000313" key="1">
    <source>
        <dbReference type="EMBL" id="PRX98712.1"/>
    </source>
</evidence>
<dbReference type="EMBL" id="PVZC01000004">
    <property type="protein sequence ID" value="PRX98712.1"/>
    <property type="molecule type" value="Genomic_DNA"/>
</dbReference>
<proteinExistence type="predicted"/>
<evidence type="ECO:0008006" key="3">
    <source>
        <dbReference type="Google" id="ProtNLM"/>
    </source>
</evidence>
<protein>
    <recommendedName>
        <fullName evidence="3">DUF3558 domain-containing protein</fullName>
    </recommendedName>
</protein>
<dbReference type="Proteomes" id="UP000237846">
    <property type="component" value="Unassembled WGS sequence"/>
</dbReference>
<comment type="caution">
    <text evidence="1">The sequence shown here is derived from an EMBL/GenBank/DDBJ whole genome shotgun (WGS) entry which is preliminary data.</text>
</comment>
<name>A0A2T0Q4J0_9ACTN</name>
<keyword evidence="2" id="KW-1185">Reference proteome</keyword>